<proteinExistence type="predicted"/>
<evidence type="ECO:0000313" key="2">
    <source>
        <dbReference type="Proteomes" id="UP000072421"/>
    </source>
</evidence>
<gene>
    <name evidence="1" type="ORF">CFter6_1526</name>
</gene>
<dbReference type="EMBL" id="CP013232">
    <property type="protein sequence ID" value="AMO94230.1"/>
    <property type="molecule type" value="Genomic_DNA"/>
</dbReference>
<dbReference type="AlphaFoldDB" id="A0A127P8T4"/>
<sequence>MIGKYCQILQHLLPGQGYGLIRFHQHVTLRYQNHKILNL</sequence>
<organism evidence="1">
    <name type="scientific">Collimonas fungivorans</name>
    <dbReference type="NCBI Taxonomy" id="158899"/>
    <lineage>
        <taxon>Bacteria</taxon>
        <taxon>Pseudomonadati</taxon>
        <taxon>Pseudomonadota</taxon>
        <taxon>Betaproteobacteria</taxon>
        <taxon>Burkholderiales</taxon>
        <taxon>Oxalobacteraceae</taxon>
        <taxon>Collimonas</taxon>
    </lineage>
</organism>
<dbReference type="Proteomes" id="UP000072421">
    <property type="component" value="Chromosome"/>
</dbReference>
<name>A0A127P8T4_9BURK</name>
<dbReference type="PATRIC" id="fig|158899.10.peg.1535"/>
<evidence type="ECO:0000313" key="1">
    <source>
        <dbReference type="EMBL" id="AMO94230.1"/>
    </source>
</evidence>
<reference evidence="1 2" key="1">
    <citation type="submission" date="2015-11" db="EMBL/GenBank/DDBJ databases">
        <title>Exploring the genomic traits of fungus-feeding bacterial genus Collimonas.</title>
        <authorList>
            <person name="Song C."/>
            <person name="Schmidt R."/>
            <person name="de Jager V."/>
            <person name="Krzyzanowska D."/>
            <person name="Jongedijk E."/>
            <person name="Cankar K."/>
            <person name="Beekwilder J."/>
            <person name="van Veen A."/>
            <person name="de Boer W."/>
            <person name="van Veen J.A."/>
            <person name="Garbeva P."/>
        </authorList>
    </citation>
    <scope>NUCLEOTIDE SEQUENCE [LARGE SCALE GENOMIC DNA]</scope>
    <source>
        <strain evidence="1 2">Ter6</strain>
    </source>
</reference>
<protein>
    <submittedName>
        <fullName evidence="1">Uncharacterized protein</fullName>
    </submittedName>
</protein>
<accession>A0A127P8T4</accession>